<dbReference type="PANTHER" id="PTHR21098:SF0">
    <property type="entry name" value="RIBOFLAVIN SYNTHASE"/>
    <property type="match status" value="1"/>
</dbReference>
<dbReference type="Pfam" id="PF00677">
    <property type="entry name" value="Lum_binding"/>
    <property type="match status" value="2"/>
</dbReference>
<evidence type="ECO:0000313" key="13">
    <source>
        <dbReference type="Proteomes" id="UP000069135"/>
    </source>
</evidence>
<evidence type="ECO:0000256" key="1">
    <source>
        <dbReference type="ARBA" id="ARBA00000968"/>
    </source>
</evidence>
<dbReference type="PANTHER" id="PTHR21098">
    <property type="entry name" value="RIBOFLAVIN SYNTHASE ALPHA CHAIN"/>
    <property type="match status" value="1"/>
</dbReference>
<accession>A0A0S1SX67</accession>
<dbReference type="NCBIfam" id="NF006767">
    <property type="entry name" value="PRK09289.1"/>
    <property type="match status" value="1"/>
</dbReference>
<dbReference type="PROSITE" id="PS51177">
    <property type="entry name" value="LUMAZINE_BIND"/>
    <property type="match status" value="2"/>
</dbReference>
<dbReference type="InterPro" id="IPR017938">
    <property type="entry name" value="Riboflavin_synthase-like_b-brl"/>
</dbReference>
<evidence type="ECO:0000256" key="7">
    <source>
        <dbReference type="ARBA" id="ARBA00022679"/>
    </source>
</evidence>
<feature type="domain" description="Lumazine-binding" evidence="11">
    <location>
        <begin position="1"/>
        <end position="92"/>
    </location>
</feature>
<evidence type="ECO:0000256" key="5">
    <source>
        <dbReference type="ARBA" id="ARBA00013950"/>
    </source>
</evidence>
<dbReference type="FunFam" id="2.40.30.20:FF:000003">
    <property type="entry name" value="Riboflavin synthase, alpha subunit"/>
    <property type="match status" value="1"/>
</dbReference>
<dbReference type="KEGG" id="prf:PeribacterA2_0146"/>
<dbReference type="InterPro" id="IPR023366">
    <property type="entry name" value="ATP_synth_asu-like_sf"/>
</dbReference>
<evidence type="ECO:0000313" key="12">
    <source>
        <dbReference type="EMBL" id="ALM12848.1"/>
    </source>
</evidence>
<reference evidence="13" key="1">
    <citation type="submission" date="2015-10" db="EMBL/GenBank/DDBJ databases">
        <title>Analysis of five complete genome sequences for members of the class Peribacteria in the recently recognized Peregrinibacteria bacterial phylum.</title>
        <authorList>
            <person name="Anantharaman K."/>
            <person name="Brown C.T."/>
            <person name="Burstein D."/>
            <person name="Castelle C.J."/>
            <person name="Probst A.J."/>
            <person name="Thomas B.C."/>
            <person name="Williams K.H."/>
            <person name="Banfield J.F."/>
        </authorList>
    </citation>
    <scope>NUCLEOTIDE SEQUENCE [LARGE SCALE GENOMIC DNA]</scope>
</reference>
<dbReference type="Gene3D" id="2.40.30.20">
    <property type="match status" value="2"/>
</dbReference>
<dbReference type="NCBIfam" id="TIGR00187">
    <property type="entry name" value="ribE"/>
    <property type="match status" value="1"/>
</dbReference>
<dbReference type="SUPFAM" id="SSF63380">
    <property type="entry name" value="Riboflavin synthase domain-like"/>
    <property type="match status" value="2"/>
</dbReference>
<feature type="domain" description="Lumazine-binding" evidence="11">
    <location>
        <begin position="93"/>
        <end position="189"/>
    </location>
</feature>
<dbReference type="EMBL" id="CP013065">
    <property type="protein sequence ID" value="ALM12848.1"/>
    <property type="molecule type" value="Genomic_DNA"/>
</dbReference>
<dbReference type="CDD" id="cd00402">
    <property type="entry name" value="Riboflavin_synthase_like"/>
    <property type="match status" value="1"/>
</dbReference>
<accession>A0A0S1SH33</accession>
<comment type="pathway">
    <text evidence="3">Cofactor biosynthesis; riboflavin biosynthesis; riboflavin from 2-hydroxy-3-oxobutyl phosphate and 5-amino-6-(D-ribitylamino)uracil: step 2/2.</text>
</comment>
<evidence type="ECO:0000256" key="10">
    <source>
        <dbReference type="PROSITE-ProRule" id="PRU00524"/>
    </source>
</evidence>
<keyword evidence="8" id="KW-0677">Repeat</keyword>
<dbReference type="PIRSF" id="PIRSF000498">
    <property type="entry name" value="Riboflavin_syn_A"/>
    <property type="match status" value="1"/>
</dbReference>
<comment type="function">
    <text evidence="2">Catalyzes the dismutation of two molecules of 6,7-dimethyl-8-ribityllumazine, resulting in the formation of riboflavin and 5-amino-6-(D-ribitylamino)uracil.</text>
</comment>
<comment type="catalytic activity">
    <reaction evidence="1">
        <text>2 6,7-dimethyl-8-(1-D-ribityl)lumazine + H(+) = 5-amino-6-(D-ribitylamino)uracil + riboflavin</text>
        <dbReference type="Rhea" id="RHEA:20772"/>
        <dbReference type="ChEBI" id="CHEBI:15378"/>
        <dbReference type="ChEBI" id="CHEBI:15934"/>
        <dbReference type="ChEBI" id="CHEBI:57986"/>
        <dbReference type="ChEBI" id="CHEBI:58201"/>
        <dbReference type="EC" id="2.5.1.9"/>
    </reaction>
</comment>
<dbReference type="EC" id="2.5.1.9" evidence="4 9"/>
<keyword evidence="6" id="KW-0686">Riboflavin biosynthesis</keyword>
<evidence type="ECO:0000256" key="9">
    <source>
        <dbReference type="NCBIfam" id="TIGR00187"/>
    </source>
</evidence>
<dbReference type="GO" id="GO:0009231">
    <property type="term" value="P:riboflavin biosynthetic process"/>
    <property type="evidence" value="ECO:0007669"/>
    <property type="project" value="UniProtKB-KW"/>
</dbReference>
<proteinExistence type="predicted"/>
<accession>A0A0S1ST21</accession>
<dbReference type="STRING" id="1735162.PeribacterB2_0146"/>
<evidence type="ECO:0000256" key="4">
    <source>
        <dbReference type="ARBA" id="ARBA00012827"/>
    </source>
</evidence>
<dbReference type="GO" id="GO:0004746">
    <property type="term" value="F:riboflavin synthase activity"/>
    <property type="evidence" value="ECO:0007669"/>
    <property type="project" value="UniProtKB-UniRule"/>
</dbReference>
<evidence type="ECO:0000256" key="3">
    <source>
        <dbReference type="ARBA" id="ARBA00004887"/>
    </source>
</evidence>
<name>A0A0S1SM93_9BACT</name>
<evidence type="ECO:0000256" key="8">
    <source>
        <dbReference type="ARBA" id="ARBA00022737"/>
    </source>
</evidence>
<evidence type="ECO:0000259" key="11">
    <source>
        <dbReference type="PROSITE" id="PS51177"/>
    </source>
</evidence>
<evidence type="ECO:0000256" key="6">
    <source>
        <dbReference type="ARBA" id="ARBA00022619"/>
    </source>
</evidence>
<dbReference type="InterPro" id="IPR001783">
    <property type="entry name" value="Lumazine-bd"/>
</dbReference>
<dbReference type="InterPro" id="IPR026017">
    <property type="entry name" value="Lumazine-bd_dom"/>
</dbReference>
<gene>
    <name evidence="12" type="ORF">PeribacterD1_0146</name>
</gene>
<accession>A0A0S1SM93</accession>
<dbReference type="PATRIC" id="fig|1735161.3.peg.145"/>
<feature type="repeat" description="Lumazine-binding" evidence="10">
    <location>
        <begin position="93"/>
        <end position="189"/>
    </location>
</feature>
<keyword evidence="7" id="KW-0808">Transferase</keyword>
<reference evidence="12 13" key="2">
    <citation type="journal article" date="2016" name="PeerJ">
        <title>Analysis of five complete genome sequences for members of the class Peribacteria in the recently recognized Peregrinibacteria bacterial phylum.</title>
        <authorList>
            <person name="Anantharaman K."/>
            <person name="Brown C.T."/>
            <person name="Burstein D."/>
            <person name="Castelle C.J."/>
            <person name="Probst A.J."/>
            <person name="Thomas B.C."/>
            <person name="Williams K.H."/>
            <person name="Banfield J.F."/>
        </authorList>
    </citation>
    <scope>NUCLEOTIDE SEQUENCE [LARGE SCALE GENOMIC DNA]</scope>
    <source>
        <strain evidence="12">RIFOXYD1_FULL_PER-ii_59_16</strain>
    </source>
</reference>
<evidence type="ECO:0000256" key="2">
    <source>
        <dbReference type="ARBA" id="ARBA00002803"/>
    </source>
</evidence>
<dbReference type="AlphaFoldDB" id="A0A0S1SM93"/>
<sequence>MFTGIIETTAKVLDRQDDRLTVSRPTSFDDLKKGASIAISGVCLTVVEMDAHTLAFDVMPETMHKTTIGDLAIGDSVNLERALPAHGRFEGHVVQGHVEGVGEVTGLQTQGGDVRLAVRVPKELMHVIVPKGSICLDGVSLTITDVGPESCTVALIPMTLASTTLGTKRMGDAVNIETDILVRTLLALR</sequence>
<feature type="repeat" description="Lumazine-binding" evidence="10">
    <location>
        <begin position="1"/>
        <end position="92"/>
    </location>
</feature>
<protein>
    <recommendedName>
        <fullName evidence="5 9">Riboflavin synthase</fullName>
        <ecNumber evidence="4 9">2.5.1.9</ecNumber>
    </recommendedName>
</protein>
<organism evidence="12 13">
    <name type="scientific">Candidatus Peribacter riflensis</name>
    <dbReference type="NCBI Taxonomy" id="1735162"/>
    <lineage>
        <taxon>Bacteria</taxon>
        <taxon>Candidatus Peregrinibacteriota</taxon>
        <taxon>Candidatus Peribacteria</taxon>
        <taxon>Candidatus Peribacterales</taxon>
        <taxon>Candidatus Peribacteraceae</taxon>
        <taxon>Candidatus Peribacter</taxon>
    </lineage>
</organism>
<accession>A0A0S1SLL9</accession>
<dbReference type="Proteomes" id="UP000069135">
    <property type="component" value="Chromosome"/>
</dbReference>